<sequence>MESGDRISSFTRLRNSHHERVGIRNKRFVLARNIYIAMFVGNCFDPVLCNETSIVTGTASKDDNIADLTKDYRRNVSKCVWFKYNVLYGVLDAQRLLIDLPEHVVFKSTICRHNLKLI</sequence>
<organismHost>
    <name type="scientific">Paramecium bursaria</name>
    <dbReference type="NCBI Taxonomy" id="74790"/>
</organismHost>
<dbReference type="EMBL" id="DQ491001">
    <property type="protein sequence ID" value="ABT13594.1"/>
    <property type="molecule type" value="Genomic_DNA"/>
</dbReference>
<dbReference type="Proteomes" id="UP000246715">
    <property type="component" value="Segment"/>
</dbReference>
<evidence type="ECO:0000313" key="2">
    <source>
        <dbReference type="Proteomes" id="UP000246715"/>
    </source>
</evidence>
<gene>
    <name evidence="1" type="primary">m040L</name>
    <name evidence="1" type="ORF">MT325_m040L</name>
</gene>
<reference evidence="1 2" key="1">
    <citation type="journal article" date="2007" name="Virology">
        <title>Sequence and annotation of the 314-kb MT325 and the 321-kb FR483 viruses that infect Chlorella Pbi.</title>
        <authorList>
            <person name="Fitzgerald L.A."/>
            <person name="Graves M.V."/>
            <person name="Li X."/>
            <person name="Feldblyum T."/>
            <person name="Hartigan J."/>
            <person name="Van Etten J.L."/>
        </authorList>
    </citation>
    <scope>NUCLEOTIDE SEQUENCE [LARGE SCALE GENOMIC DNA]</scope>
    <source>
        <strain evidence="1 2">MT325</strain>
    </source>
</reference>
<proteinExistence type="predicted"/>
<name>A7ITC0_PBCVM</name>
<evidence type="ECO:0000313" key="1">
    <source>
        <dbReference type="EMBL" id="ABT13594.1"/>
    </source>
</evidence>
<accession>A7ITC0</accession>
<protein>
    <submittedName>
        <fullName evidence="1">Uncharacterized protein m040L</fullName>
    </submittedName>
</protein>
<organism evidence="1 2">
    <name type="scientific">Paramecium bursaria Chlorella virus MT325</name>
    <name type="common">PBCV-MT325</name>
    <dbReference type="NCBI Taxonomy" id="346932"/>
    <lineage>
        <taxon>Viruses</taxon>
        <taxon>Varidnaviria</taxon>
        <taxon>Bamfordvirae</taxon>
        <taxon>Nucleocytoviricota</taxon>
        <taxon>Megaviricetes</taxon>
        <taxon>Algavirales</taxon>
        <taxon>Phycodnaviridae</taxon>
        <taxon>Chlorovirus</taxon>
        <taxon>Chlorovirus conductrix</taxon>
        <taxon>Paramecium bursaria Chlorella virus A1</taxon>
    </lineage>
</organism>